<evidence type="ECO:0000313" key="8">
    <source>
        <dbReference type="Proteomes" id="UP000515512"/>
    </source>
</evidence>
<evidence type="ECO:0000256" key="3">
    <source>
        <dbReference type="ARBA" id="ARBA00022630"/>
    </source>
</evidence>
<sequence>MTAEHRIVVLGAGYAGMSAAKRAAKARGARVTVVNARPEFVQRVRLHQTAVGQRVAQWDLRETLEAKGIEFVQARVTDIDPAERRVRLDDGRALAYDSLIYALGSAADRSQVPGAVEFAQSVATLEDTRRIPELSGRVAVVGSGATGIETAAELAEARPDLTVLLVGSEEPGAWLSEKARAHIRSTLARLGVQVLTGKVAQVHPDGLELVDGARIPAETVLWTTGFVVSEVAARSGLAVDARGRVLVDGELRSTSHPEVYAIGDAAVMHGVDGREMRMACATAIPAGQYAGRALATRLRGKQPAPYKGTYIAQCISLGRRDAVFQRVKADDSMTGTVFTGRTGAWFKEMIVKSTEWASH</sequence>
<comment type="similarity">
    <text evidence="2">Belongs to the NADH dehydrogenase family.</text>
</comment>
<organism evidence="7 8">
    <name type="scientific">Nocardia huaxiensis</name>
    <dbReference type="NCBI Taxonomy" id="2755382"/>
    <lineage>
        <taxon>Bacteria</taxon>
        <taxon>Bacillati</taxon>
        <taxon>Actinomycetota</taxon>
        <taxon>Actinomycetes</taxon>
        <taxon>Mycobacteriales</taxon>
        <taxon>Nocardiaceae</taxon>
        <taxon>Nocardia</taxon>
    </lineage>
</organism>
<comment type="cofactor">
    <cofactor evidence="1">
        <name>FAD</name>
        <dbReference type="ChEBI" id="CHEBI:57692"/>
    </cofactor>
</comment>
<dbReference type="Proteomes" id="UP000515512">
    <property type="component" value="Chromosome"/>
</dbReference>
<dbReference type="InterPro" id="IPR051169">
    <property type="entry name" value="NADH-Q_oxidoreductase"/>
</dbReference>
<evidence type="ECO:0000256" key="1">
    <source>
        <dbReference type="ARBA" id="ARBA00001974"/>
    </source>
</evidence>
<dbReference type="SUPFAM" id="SSF51905">
    <property type="entry name" value="FAD/NAD(P)-binding domain"/>
    <property type="match status" value="1"/>
</dbReference>
<evidence type="ECO:0000259" key="6">
    <source>
        <dbReference type="Pfam" id="PF07992"/>
    </source>
</evidence>
<dbReference type="GO" id="GO:0003955">
    <property type="term" value="F:NAD(P)H dehydrogenase (quinone) activity"/>
    <property type="evidence" value="ECO:0007669"/>
    <property type="project" value="TreeGrafter"/>
</dbReference>
<proteinExistence type="inferred from homology"/>
<dbReference type="PANTHER" id="PTHR42913:SF3">
    <property type="entry name" value="64 KDA MITOCHONDRIAL NADH DEHYDROGENASE (EUROFUNG)"/>
    <property type="match status" value="1"/>
</dbReference>
<evidence type="ECO:0000256" key="4">
    <source>
        <dbReference type="ARBA" id="ARBA00022827"/>
    </source>
</evidence>
<keyword evidence="4" id="KW-0274">FAD</keyword>
<dbReference type="InterPro" id="IPR023753">
    <property type="entry name" value="FAD/NAD-binding_dom"/>
</dbReference>
<dbReference type="Pfam" id="PF07992">
    <property type="entry name" value="Pyr_redox_2"/>
    <property type="match status" value="1"/>
</dbReference>
<evidence type="ECO:0000313" key="7">
    <source>
        <dbReference type="EMBL" id="QLY30676.1"/>
    </source>
</evidence>
<dbReference type="RefSeq" id="WP_181581874.1">
    <property type="nucleotide sequence ID" value="NZ_CP059399.1"/>
</dbReference>
<keyword evidence="8" id="KW-1185">Reference proteome</keyword>
<protein>
    <submittedName>
        <fullName evidence="7">FAD-dependent oxidoreductase</fullName>
    </submittedName>
</protein>
<feature type="domain" description="FAD/NAD(P)-binding" evidence="6">
    <location>
        <begin position="6"/>
        <end position="275"/>
    </location>
</feature>
<dbReference type="InterPro" id="IPR036188">
    <property type="entry name" value="FAD/NAD-bd_sf"/>
</dbReference>
<dbReference type="AlphaFoldDB" id="A0A7D6VIA7"/>
<evidence type="ECO:0000256" key="5">
    <source>
        <dbReference type="ARBA" id="ARBA00023002"/>
    </source>
</evidence>
<dbReference type="KEGG" id="nhu:H0264_37200"/>
<dbReference type="GO" id="GO:0019646">
    <property type="term" value="P:aerobic electron transport chain"/>
    <property type="evidence" value="ECO:0007669"/>
    <property type="project" value="TreeGrafter"/>
</dbReference>
<evidence type="ECO:0000256" key="2">
    <source>
        <dbReference type="ARBA" id="ARBA00005272"/>
    </source>
</evidence>
<keyword evidence="5" id="KW-0560">Oxidoreductase</keyword>
<accession>A0A7D6VIA7</accession>
<dbReference type="PRINTS" id="PR00469">
    <property type="entry name" value="PNDRDTASEII"/>
</dbReference>
<reference evidence="7 8" key="1">
    <citation type="submission" date="2020-07" db="EMBL/GenBank/DDBJ databases">
        <authorList>
            <person name="Zhuang K."/>
            <person name="Ran Y."/>
        </authorList>
    </citation>
    <scope>NUCLEOTIDE SEQUENCE [LARGE SCALE GENOMIC DNA]</scope>
    <source>
        <strain evidence="7 8">WCH-YHL-001</strain>
    </source>
</reference>
<keyword evidence="3" id="KW-0285">Flavoprotein</keyword>
<dbReference type="PANTHER" id="PTHR42913">
    <property type="entry name" value="APOPTOSIS-INDUCING FACTOR 1"/>
    <property type="match status" value="1"/>
</dbReference>
<dbReference type="Gene3D" id="3.50.50.100">
    <property type="match status" value="1"/>
</dbReference>
<gene>
    <name evidence="7" type="ORF">H0264_37200</name>
</gene>
<name>A0A7D6VIA7_9NOCA</name>
<dbReference type="EMBL" id="CP059399">
    <property type="protein sequence ID" value="QLY30676.1"/>
    <property type="molecule type" value="Genomic_DNA"/>
</dbReference>
<dbReference type="PRINTS" id="PR00368">
    <property type="entry name" value="FADPNR"/>
</dbReference>